<name>A0A249MQH8_SPHXE</name>
<evidence type="ECO:0000256" key="1">
    <source>
        <dbReference type="ARBA" id="ARBA00004651"/>
    </source>
</evidence>
<keyword evidence="5 7" id="KW-1133">Transmembrane helix</keyword>
<feature type="transmembrane region" description="Helical" evidence="7">
    <location>
        <begin position="197"/>
        <end position="216"/>
    </location>
</feature>
<evidence type="ECO:0000256" key="4">
    <source>
        <dbReference type="ARBA" id="ARBA00022692"/>
    </source>
</evidence>
<evidence type="ECO:0000313" key="11">
    <source>
        <dbReference type="EMBL" id="ASY43455.1"/>
    </source>
</evidence>
<dbReference type="PANTHER" id="PTHR45138:SF24">
    <property type="entry name" value="DIGUANYLATE CYCLASE DGCC-RELATED"/>
    <property type="match status" value="1"/>
</dbReference>
<evidence type="ECO:0000256" key="3">
    <source>
        <dbReference type="ARBA" id="ARBA00022475"/>
    </source>
</evidence>
<dbReference type="GO" id="GO:0043709">
    <property type="term" value="P:cell adhesion involved in single-species biofilm formation"/>
    <property type="evidence" value="ECO:0007669"/>
    <property type="project" value="TreeGrafter"/>
</dbReference>
<dbReference type="GO" id="GO:0052621">
    <property type="term" value="F:diguanylate cyclase activity"/>
    <property type="evidence" value="ECO:0007669"/>
    <property type="project" value="UniProtKB-EC"/>
</dbReference>
<feature type="transmembrane region" description="Helical" evidence="7">
    <location>
        <begin position="236"/>
        <end position="262"/>
    </location>
</feature>
<dbReference type="GO" id="GO:1902201">
    <property type="term" value="P:negative regulation of bacterial-type flagellum-dependent cell motility"/>
    <property type="evidence" value="ECO:0007669"/>
    <property type="project" value="TreeGrafter"/>
</dbReference>
<keyword evidence="6 7" id="KW-0472">Membrane</keyword>
<dbReference type="SMART" id="SM00091">
    <property type="entry name" value="PAS"/>
    <property type="match status" value="1"/>
</dbReference>
<dbReference type="InterPro" id="IPR007895">
    <property type="entry name" value="MASE1"/>
</dbReference>
<dbReference type="GO" id="GO:0005886">
    <property type="term" value="C:plasma membrane"/>
    <property type="evidence" value="ECO:0007669"/>
    <property type="project" value="UniProtKB-SubCell"/>
</dbReference>
<feature type="transmembrane region" description="Helical" evidence="7">
    <location>
        <begin position="38"/>
        <end position="55"/>
    </location>
</feature>
<keyword evidence="3" id="KW-1003">Cell membrane</keyword>
<dbReference type="RefSeq" id="WP_026002109.1">
    <property type="nucleotide sequence ID" value="NZ_CP022745.1"/>
</dbReference>
<comment type="subcellular location">
    <subcellularLocation>
        <location evidence="1">Cell membrane</location>
        <topology evidence="1">Multi-pass membrane protein</topology>
    </subcellularLocation>
</comment>
<feature type="transmembrane region" description="Helical" evidence="7">
    <location>
        <begin position="274"/>
        <end position="292"/>
    </location>
</feature>
<evidence type="ECO:0000259" key="10">
    <source>
        <dbReference type="PROSITE" id="PS50887"/>
    </source>
</evidence>
<dbReference type="CDD" id="cd00130">
    <property type="entry name" value="PAS"/>
    <property type="match status" value="1"/>
</dbReference>
<dbReference type="Gene3D" id="3.30.450.20">
    <property type="entry name" value="PAS domain"/>
    <property type="match status" value="1"/>
</dbReference>
<feature type="transmembrane region" description="Helical" evidence="7">
    <location>
        <begin position="12"/>
        <end position="32"/>
    </location>
</feature>
<sequence length="595" mass="63968">MQRSALRHSSSIFAPVVTGSVYFIVATMALLISRFEGGLAFIWGANAFLMAELLTSRTRYWPRAIMACAIASTFATALFGMGPLAAIPMAAINVVESLIVAIICRRFVPDRRIIGSIRPLVVFIIALCGVANVVAGVMAAAVASFITSVPFGASWLQWYSGHVLGGLTFAPILILLLQGECGRWLRDTPKRVKVEAIVLLALFTLAIVHVFFWASYPLLFAPLLPLVLIAFRTGQVGAAASIIILAVVGGAATVQGLGPLNLVPGTVGARVQYFQFYIALSFLLSMLITAELNSRRRLFLMLHDSEARYRAIAEHSGDVVLNIGVDGIIRYASPSAAEQIGCAPDLLIGQSAAHLVDPKDRRIVIATHRRALANPGVSHTVEFRSLLSGGDPQWCEMVSRAVVDERGVASGVVSMIRDMSRHKARQQALQDVASHDSLTGADSRGAFLEKLEAEILRARHGARSCLLLIDIDHFKAVNDRYGHGAGDRVLSAFVERLRPGLRGIDSIGRLGGEEFAILLVDSDIDRASMICERLRARMVAPIPVGEAGSEAISVTFSAGLVRLDGGSTRSAMLEAADKALYRAKHSGRNCLRLAA</sequence>
<accession>A0A249MQH8</accession>
<evidence type="ECO:0000256" key="6">
    <source>
        <dbReference type="ARBA" id="ARBA00023136"/>
    </source>
</evidence>
<feature type="transmembrane region" description="Helical" evidence="7">
    <location>
        <begin position="64"/>
        <end position="81"/>
    </location>
</feature>
<dbReference type="InterPro" id="IPR029787">
    <property type="entry name" value="Nucleotide_cyclase"/>
</dbReference>
<dbReference type="EC" id="2.7.7.65" evidence="2"/>
<dbReference type="SUPFAM" id="SSF55785">
    <property type="entry name" value="PYP-like sensor domain (PAS domain)"/>
    <property type="match status" value="1"/>
</dbReference>
<evidence type="ECO:0000256" key="5">
    <source>
        <dbReference type="ARBA" id="ARBA00022989"/>
    </source>
</evidence>
<evidence type="ECO:0000313" key="12">
    <source>
        <dbReference type="Proteomes" id="UP000217141"/>
    </source>
</evidence>
<dbReference type="FunFam" id="3.30.70.270:FF:000001">
    <property type="entry name" value="Diguanylate cyclase domain protein"/>
    <property type="match status" value="1"/>
</dbReference>
<dbReference type="PANTHER" id="PTHR45138">
    <property type="entry name" value="REGULATORY COMPONENTS OF SENSORY TRANSDUCTION SYSTEM"/>
    <property type="match status" value="1"/>
</dbReference>
<dbReference type="Gene3D" id="3.30.70.270">
    <property type="match status" value="1"/>
</dbReference>
<dbReference type="KEGG" id="shyd:CJD35_02525"/>
<feature type="domain" description="PAC" evidence="9">
    <location>
        <begin position="379"/>
        <end position="431"/>
    </location>
</feature>
<evidence type="ECO:0000259" key="8">
    <source>
        <dbReference type="PROSITE" id="PS50112"/>
    </source>
</evidence>
<evidence type="ECO:0000256" key="7">
    <source>
        <dbReference type="SAM" id="Phobius"/>
    </source>
</evidence>
<dbReference type="PROSITE" id="PS50113">
    <property type="entry name" value="PAC"/>
    <property type="match status" value="1"/>
</dbReference>
<dbReference type="Proteomes" id="UP000217141">
    <property type="component" value="Chromosome I"/>
</dbReference>
<dbReference type="SUPFAM" id="SSF55073">
    <property type="entry name" value="Nucleotide cyclase"/>
    <property type="match status" value="1"/>
</dbReference>
<dbReference type="Pfam" id="PF08448">
    <property type="entry name" value="PAS_4"/>
    <property type="match status" value="1"/>
</dbReference>
<dbReference type="Pfam" id="PF05231">
    <property type="entry name" value="MASE1"/>
    <property type="match status" value="1"/>
</dbReference>
<feature type="transmembrane region" description="Helical" evidence="7">
    <location>
        <begin position="120"/>
        <end position="146"/>
    </location>
</feature>
<keyword evidence="4 7" id="KW-0812">Transmembrane</keyword>
<dbReference type="EMBL" id="CP022745">
    <property type="protein sequence ID" value="ASY43455.1"/>
    <property type="molecule type" value="Genomic_DNA"/>
</dbReference>
<dbReference type="AlphaFoldDB" id="A0A249MQH8"/>
<dbReference type="InterPro" id="IPR000160">
    <property type="entry name" value="GGDEF_dom"/>
</dbReference>
<dbReference type="InterPro" id="IPR035965">
    <property type="entry name" value="PAS-like_dom_sf"/>
</dbReference>
<dbReference type="InterPro" id="IPR000014">
    <property type="entry name" value="PAS"/>
</dbReference>
<dbReference type="NCBIfam" id="TIGR00229">
    <property type="entry name" value="sensory_box"/>
    <property type="match status" value="1"/>
</dbReference>
<dbReference type="PROSITE" id="PS50887">
    <property type="entry name" value="GGDEF"/>
    <property type="match status" value="1"/>
</dbReference>
<reference evidence="11 12" key="1">
    <citation type="submission" date="2017-08" db="EMBL/GenBank/DDBJ databases">
        <title>Whole Genome Sequence of Sphingobium hydrophobicum C1: Insights into Adaption to the Electronic-waste Contaminated Sediment.</title>
        <authorList>
            <person name="Song D."/>
            <person name="Chen X."/>
            <person name="Xu M."/>
        </authorList>
    </citation>
    <scope>NUCLEOTIDE SEQUENCE [LARGE SCALE GENOMIC DNA]</scope>
    <source>
        <strain evidence="11 12">C1</strain>
    </source>
</reference>
<dbReference type="PROSITE" id="PS50112">
    <property type="entry name" value="PAS"/>
    <property type="match status" value="1"/>
</dbReference>
<evidence type="ECO:0000259" key="9">
    <source>
        <dbReference type="PROSITE" id="PS50113"/>
    </source>
</evidence>
<dbReference type="NCBIfam" id="TIGR00254">
    <property type="entry name" value="GGDEF"/>
    <property type="match status" value="1"/>
</dbReference>
<proteinExistence type="predicted"/>
<dbReference type="Pfam" id="PF00990">
    <property type="entry name" value="GGDEF"/>
    <property type="match status" value="1"/>
</dbReference>
<organism evidence="11 12">
    <name type="scientific">Sphingobium xenophagum</name>
    <dbReference type="NCBI Taxonomy" id="121428"/>
    <lineage>
        <taxon>Bacteria</taxon>
        <taxon>Pseudomonadati</taxon>
        <taxon>Pseudomonadota</taxon>
        <taxon>Alphaproteobacteria</taxon>
        <taxon>Sphingomonadales</taxon>
        <taxon>Sphingomonadaceae</taxon>
        <taxon>Sphingobium</taxon>
    </lineage>
</organism>
<feature type="domain" description="PAS" evidence="8">
    <location>
        <begin position="305"/>
        <end position="375"/>
    </location>
</feature>
<protein>
    <recommendedName>
        <fullName evidence="2">diguanylate cyclase</fullName>
        <ecNumber evidence="2">2.7.7.65</ecNumber>
    </recommendedName>
</protein>
<dbReference type="InterPro" id="IPR013656">
    <property type="entry name" value="PAS_4"/>
</dbReference>
<dbReference type="InterPro" id="IPR043128">
    <property type="entry name" value="Rev_trsase/Diguanyl_cyclase"/>
</dbReference>
<dbReference type="InterPro" id="IPR050469">
    <property type="entry name" value="Diguanylate_Cyclase"/>
</dbReference>
<dbReference type="InterPro" id="IPR000700">
    <property type="entry name" value="PAS-assoc_C"/>
</dbReference>
<feature type="transmembrane region" description="Helical" evidence="7">
    <location>
        <begin position="158"/>
        <end position="177"/>
    </location>
</feature>
<gene>
    <name evidence="11" type="ORF">CJD35_02525</name>
</gene>
<feature type="domain" description="GGDEF" evidence="10">
    <location>
        <begin position="462"/>
        <end position="595"/>
    </location>
</feature>
<dbReference type="SMART" id="SM00267">
    <property type="entry name" value="GGDEF"/>
    <property type="match status" value="1"/>
</dbReference>
<feature type="transmembrane region" description="Helical" evidence="7">
    <location>
        <begin position="87"/>
        <end position="108"/>
    </location>
</feature>
<dbReference type="CDD" id="cd01949">
    <property type="entry name" value="GGDEF"/>
    <property type="match status" value="1"/>
</dbReference>
<evidence type="ECO:0000256" key="2">
    <source>
        <dbReference type="ARBA" id="ARBA00012528"/>
    </source>
</evidence>